<evidence type="ECO:0000313" key="2">
    <source>
        <dbReference type="Proteomes" id="UP000279029"/>
    </source>
</evidence>
<name>A0A3P7PPF7_9FIRM</name>
<evidence type="ECO:0000313" key="1">
    <source>
        <dbReference type="EMBL" id="VDN46357.1"/>
    </source>
</evidence>
<keyword evidence="2" id="KW-1185">Reference proteome</keyword>
<proteinExistence type="predicted"/>
<protein>
    <submittedName>
        <fullName evidence="1">Uncharacterized protein</fullName>
    </submittedName>
</protein>
<dbReference type="AlphaFoldDB" id="A0A3P7PPF7"/>
<dbReference type="OrthoDB" id="9795163at2"/>
<dbReference type="InterPro" id="IPR018679">
    <property type="entry name" value="DUF2161"/>
</dbReference>
<accession>A0A3P7PPF7</accession>
<dbReference type="Proteomes" id="UP000279029">
    <property type="component" value="Chromosome"/>
</dbReference>
<dbReference type="Pfam" id="PF09929">
    <property type="entry name" value="DUF2161"/>
    <property type="match status" value="1"/>
</dbReference>
<reference evidence="1 2" key="1">
    <citation type="submission" date="2018-09" db="EMBL/GenBank/DDBJ databases">
        <authorList>
            <person name="Postec A."/>
        </authorList>
    </citation>
    <scope>NUCLEOTIDE SEQUENCE [LARGE SCALE GENOMIC DNA]</scope>
    <source>
        <strain evidence="1">70B-A</strain>
    </source>
</reference>
<dbReference type="KEGG" id="cbar:PATL70BA_0501"/>
<dbReference type="EMBL" id="LR130778">
    <property type="protein sequence ID" value="VDN46357.1"/>
    <property type="molecule type" value="Genomic_DNA"/>
</dbReference>
<dbReference type="RefSeq" id="WP_125135884.1">
    <property type="nucleotide sequence ID" value="NZ_LR130778.1"/>
</dbReference>
<sequence length="231" mass="26294">MEEKELYPAIKAFFQSQSYDVYGEVKDIDVIAKSGDNIVAIELKTSLNLELILQGSKRQRLTDDVFLAIPKPTGRMVRGKSYRDKLHLIKRLGLGLLYVDLSLKPNEVIVAFEPALLDIKKSQQRSKKKRETLFKELEARHTDYNVGGSRGKIVTAYKEASLRILKTLEDGLPHTTKDIRHLSCVKQSTTILYRNHQGWYENVARGIYCISPAGEKALKEYAAVIKSHQDF</sequence>
<organism evidence="1 2">
    <name type="scientific">Petrocella atlantisensis</name>
    <dbReference type="NCBI Taxonomy" id="2173034"/>
    <lineage>
        <taxon>Bacteria</taxon>
        <taxon>Bacillati</taxon>
        <taxon>Bacillota</taxon>
        <taxon>Clostridia</taxon>
        <taxon>Lachnospirales</taxon>
        <taxon>Vallitaleaceae</taxon>
        <taxon>Petrocella</taxon>
    </lineage>
</organism>
<gene>
    <name evidence="1" type="ORF">PATL70BA_0501</name>
</gene>